<gene>
    <name evidence="15" type="ORF">PPERSA_01133</name>
</gene>
<evidence type="ECO:0000256" key="9">
    <source>
        <dbReference type="RuleBase" id="RU363037"/>
    </source>
</evidence>
<dbReference type="Gene3D" id="1.10.8.1290">
    <property type="entry name" value="Glutaminyl-tRNA synthetase, non-specific RNA binding region part 1, domain 1"/>
    <property type="match status" value="1"/>
</dbReference>
<dbReference type="EC" id="6.1.1.18" evidence="2"/>
<dbReference type="GO" id="GO:0004819">
    <property type="term" value="F:glutamine-tRNA ligase activity"/>
    <property type="evidence" value="ECO:0007669"/>
    <property type="project" value="UniProtKB-EC"/>
</dbReference>
<evidence type="ECO:0000259" key="11">
    <source>
        <dbReference type="Pfam" id="PF00749"/>
    </source>
</evidence>
<dbReference type="GO" id="GO:0005829">
    <property type="term" value="C:cytosol"/>
    <property type="evidence" value="ECO:0007669"/>
    <property type="project" value="TreeGrafter"/>
</dbReference>
<dbReference type="Gene3D" id="3.40.50.620">
    <property type="entry name" value="HUPs"/>
    <property type="match status" value="1"/>
</dbReference>
<feature type="domain" description="tRNA synthetases class I (E and Q) anti-codon binding" evidence="14">
    <location>
        <begin position="684"/>
        <end position="758"/>
    </location>
</feature>
<evidence type="ECO:0000256" key="10">
    <source>
        <dbReference type="SAM" id="MobiDB-lite"/>
    </source>
</evidence>
<comment type="caution">
    <text evidence="15">The sequence shown here is derived from an EMBL/GenBank/DDBJ whole genome shotgun (WGS) entry which is preliminary data.</text>
</comment>
<keyword evidence="5 9" id="KW-0067">ATP-binding</keyword>
<evidence type="ECO:0000256" key="2">
    <source>
        <dbReference type="ARBA" id="ARBA00012836"/>
    </source>
</evidence>
<keyword evidence="4 9" id="KW-0547">Nucleotide-binding</keyword>
<dbReference type="NCBIfam" id="TIGR00440">
    <property type="entry name" value="glnS"/>
    <property type="match status" value="1"/>
</dbReference>
<evidence type="ECO:0000256" key="4">
    <source>
        <dbReference type="ARBA" id="ARBA00022741"/>
    </source>
</evidence>
<evidence type="ECO:0000313" key="15">
    <source>
        <dbReference type="EMBL" id="KRX06055.1"/>
    </source>
</evidence>
<dbReference type="InterPro" id="IPR001412">
    <property type="entry name" value="aa-tRNA-synth_I_CS"/>
</dbReference>
<accession>A0A0V0QUX8</accession>
<feature type="domain" description="Glutaminyl-tRNA synthetase class Ib non-specific RNA-binding" evidence="13">
    <location>
        <begin position="7"/>
        <end position="167"/>
    </location>
</feature>
<dbReference type="Pfam" id="PF00749">
    <property type="entry name" value="tRNA-synt_1c"/>
    <property type="match status" value="1"/>
</dbReference>
<dbReference type="Proteomes" id="UP000054937">
    <property type="component" value="Unassembled WGS sequence"/>
</dbReference>
<dbReference type="EMBL" id="LDAU01000102">
    <property type="protein sequence ID" value="KRX06055.1"/>
    <property type="molecule type" value="Genomic_DNA"/>
</dbReference>
<proteinExistence type="inferred from homology"/>
<evidence type="ECO:0000256" key="8">
    <source>
        <dbReference type="ARBA" id="ARBA00048270"/>
    </source>
</evidence>
<dbReference type="InterPro" id="IPR020058">
    <property type="entry name" value="Glu/Gln-tRNA-synth_Ib_cat-dom"/>
</dbReference>
<dbReference type="GO" id="GO:0005524">
    <property type="term" value="F:ATP binding"/>
    <property type="evidence" value="ECO:0007669"/>
    <property type="project" value="UniProtKB-KW"/>
</dbReference>
<dbReference type="Gene3D" id="1.10.10.2420">
    <property type="match status" value="1"/>
</dbReference>
<dbReference type="InterPro" id="IPR004514">
    <property type="entry name" value="Gln-tRNA-synth"/>
</dbReference>
<dbReference type="PANTHER" id="PTHR43097">
    <property type="entry name" value="GLUTAMINE-TRNA LIGASE"/>
    <property type="match status" value="1"/>
</dbReference>
<keyword evidence="7 9" id="KW-0030">Aminoacyl-tRNA synthetase</keyword>
<evidence type="ECO:0000259" key="14">
    <source>
        <dbReference type="Pfam" id="PF20974"/>
    </source>
</evidence>
<dbReference type="FunFam" id="3.90.800.10:FF:000001">
    <property type="entry name" value="Glutamine--tRNA ligase"/>
    <property type="match status" value="1"/>
</dbReference>
<dbReference type="Pfam" id="PF20974">
    <property type="entry name" value="tRNA-synt_1c_C2"/>
    <property type="match status" value="1"/>
</dbReference>
<dbReference type="InterPro" id="IPR014729">
    <property type="entry name" value="Rossmann-like_a/b/a_fold"/>
</dbReference>
<dbReference type="OMA" id="FAWRIMG"/>
<dbReference type="PRINTS" id="PR00987">
    <property type="entry name" value="TRNASYNTHGLU"/>
</dbReference>
<dbReference type="Gene3D" id="2.40.240.10">
    <property type="entry name" value="Ribosomal Protein L25, Chain P"/>
    <property type="match status" value="2"/>
</dbReference>
<feature type="domain" description="Glutamyl/glutaminyl-tRNA synthetase class Ib catalytic" evidence="11">
    <location>
        <begin position="263"/>
        <end position="567"/>
    </location>
</feature>
<keyword evidence="3 9" id="KW-0436">Ligase</keyword>
<sequence length="802" mass="93440">MAEQKDFTELLNKFSLKEKEITDLHKKDKKQRETLDILLNIIKLSELEQAERKIGALFLATAQGFQKTQIPSEYLNIITKYIVEEKITAIPRVDLAIQFIKKMKKDDQFDIEKFDYFIGVGVNVTTEDIEKAVDEYFKEKEEEIKSLRYSINQVDYRNDIQQKLRFPNMKDLFDIFKNKLTAILGEETQADKQARQKQIQKKDKSKAQPKGDDNKQNESVGQSTIGSNTLVLNIDELQGRDLKSAINSKESQKWKEDRFGKMILSRFPPEPNGYLHLGHIKAINFNFTLAKQYEGGCYLRFDDTNPDKENQEFIDSIKSNIEWLGFKPYKQTAASDNFDFLHECAVKLIKKGKAFVCGQTKDQIKEAREKCTPSPWRDQSVEKNLEMFENMRLGLYKEGEYSLRAKIDYKSPNTTLKDPIIYRIRYTPHPHSGDKWCIYPCYDFTHPLCDSIEGITHSCCTLEFEIRRELYYWVLDELDLYKPFVWEYSRLNINYAVLSKRKVQELVDKKFVSGWNDPRLLTIEGMKRRGYPAKGLLNFVSSLGVTRTSNDAVVHMDLLENKIREELDNISVRTLAVLDPIVVNITNMKDDEVKIMEVKDFPTQKESKTHKIEGRNKVYVERSDVIHMAHKDFFGIAPGTYCGLKYFGVIYCTDVVRDESGNITQVNAEYAHDGTDKTRKPKAFINWVSVEESQECEIRLYDNLFTHEFPSKYEDGPWTDTINPDSLKVLKNARMNKNLKLNILDQYQFERQGFYAVDYDSDIKAGKIVWNRVVKLIEKDRLGALKKVLDDIAKIEAEQKKQ</sequence>
<dbReference type="InterPro" id="IPR042559">
    <property type="entry name" value="Gln-tRNA-synth_Ib_RNA-bd_N_2"/>
</dbReference>
<feature type="region of interest" description="Disordered" evidence="10">
    <location>
        <begin position="191"/>
        <end position="222"/>
    </location>
</feature>
<dbReference type="OrthoDB" id="10250478at2759"/>
<evidence type="ECO:0000256" key="5">
    <source>
        <dbReference type="ARBA" id="ARBA00022840"/>
    </source>
</evidence>
<dbReference type="InterPro" id="IPR007639">
    <property type="entry name" value="Gln-tRNA-synth_Ib_RNA-bd_N"/>
</dbReference>
<comment type="catalytic activity">
    <reaction evidence="8">
        <text>tRNA(Gln) + L-glutamine + ATP = L-glutaminyl-tRNA(Gln) + AMP + diphosphate</text>
        <dbReference type="Rhea" id="RHEA:20121"/>
        <dbReference type="Rhea" id="RHEA-COMP:9662"/>
        <dbReference type="Rhea" id="RHEA-COMP:9681"/>
        <dbReference type="ChEBI" id="CHEBI:30616"/>
        <dbReference type="ChEBI" id="CHEBI:33019"/>
        <dbReference type="ChEBI" id="CHEBI:58359"/>
        <dbReference type="ChEBI" id="CHEBI:78442"/>
        <dbReference type="ChEBI" id="CHEBI:78521"/>
        <dbReference type="ChEBI" id="CHEBI:456215"/>
        <dbReference type="EC" id="6.1.1.18"/>
    </reaction>
</comment>
<dbReference type="FunFam" id="1.10.1160.10:FF:000001">
    <property type="entry name" value="Glutamine--tRNA ligase"/>
    <property type="match status" value="1"/>
</dbReference>
<feature type="compositionally biased region" description="Basic and acidic residues" evidence="10">
    <location>
        <begin position="191"/>
        <end position="216"/>
    </location>
</feature>
<evidence type="ECO:0000259" key="12">
    <source>
        <dbReference type="Pfam" id="PF03950"/>
    </source>
</evidence>
<evidence type="ECO:0000256" key="1">
    <source>
        <dbReference type="ARBA" id="ARBA00005594"/>
    </source>
</evidence>
<dbReference type="PANTHER" id="PTHR43097:SF4">
    <property type="entry name" value="GLUTAMINE--TRNA LIGASE"/>
    <property type="match status" value="1"/>
</dbReference>
<keyword evidence="6 9" id="KW-0648">Protein biosynthesis</keyword>
<dbReference type="GO" id="GO:0005840">
    <property type="term" value="C:ribosome"/>
    <property type="evidence" value="ECO:0007669"/>
    <property type="project" value="UniProtKB-KW"/>
</dbReference>
<dbReference type="InterPro" id="IPR000924">
    <property type="entry name" value="Glu/Gln-tRNA-synth"/>
</dbReference>
<dbReference type="SUPFAM" id="SSF52374">
    <property type="entry name" value="Nucleotidylyl transferase"/>
    <property type="match status" value="1"/>
</dbReference>
<comment type="similarity">
    <text evidence="1 9">Belongs to the class-I aminoacyl-tRNA synthetase family.</text>
</comment>
<dbReference type="Pfam" id="PF04558">
    <property type="entry name" value="tRNA_synt_1c_R1"/>
    <property type="match status" value="1"/>
</dbReference>
<dbReference type="InterPro" id="IPR050132">
    <property type="entry name" value="Gln/Glu-tRNA_Ligase"/>
</dbReference>
<dbReference type="SUPFAM" id="SSF50715">
    <property type="entry name" value="Ribosomal protein L25-like"/>
    <property type="match status" value="1"/>
</dbReference>
<protein>
    <recommendedName>
        <fullName evidence="2">glutamine--tRNA ligase</fullName>
        <ecNumber evidence="2">6.1.1.18</ecNumber>
    </recommendedName>
</protein>
<dbReference type="Pfam" id="PF03950">
    <property type="entry name" value="tRNA-synt_1c_C"/>
    <property type="match status" value="1"/>
</dbReference>
<dbReference type="PROSITE" id="PS00178">
    <property type="entry name" value="AA_TRNA_LIGASE_I"/>
    <property type="match status" value="1"/>
</dbReference>
<organism evidence="15 16">
    <name type="scientific">Pseudocohnilembus persalinus</name>
    <name type="common">Ciliate</name>
    <dbReference type="NCBI Taxonomy" id="266149"/>
    <lineage>
        <taxon>Eukaryota</taxon>
        <taxon>Sar</taxon>
        <taxon>Alveolata</taxon>
        <taxon>Ciliophora</taxon>
        <taxon>Intramacronucleata</taxon>
        <taxon>Oligohymenophorea</taxon>
        <taxon>Scuticociliatia</taxon>
        <taxon>Philasterida</taxon>
        <taxon>Pseudocohnilembidae</taxon>
        <taxon>Pseudocohnilembus</taxon>
    </lineage>
</organism>
<reference evidence="15 16" key="1">
    <citation type="journal article" date="2015" name="Sci. Rep.">
        <title>Genome of the facultative scuticociliatosis pathogen Pseudocohnilembus persalinus provides insight into its virulence through horizontal gene transfer.</title>
        <authorList>
            <person name="Xiong J."/>
            <person name="Wang G."/>
            <person name="Cheng J."/>
            <person name="Tian M."/>
            <person name="Pan X."/>
            <person name="Warren A."/>
            <person name="Jiang C."/>
            <person name="Yuan D."/>
            <person name="Miao W."/>
        </authorList>
    </citation>
    <scope>NUCLEOTIDE SEQUENCE [LARGE SCALE GENOMIC DNA]</scope>
    <source>
        <strain evidence="15">36N120E</strain>
    </source>
</reference>
<dbReference type="FunCoup" id="A0A0V0QUX8">
    <property type="interactions" value="530"/>
</dbReference>
<evidence type="ECO:0000256" key="3">
    <source>
        <dbReference type="ARBA" id="ARBA00022598"/>
    </source>
</evidence>
<keyword evidence="16" id="KW-1185">Reference proteome</keyword>
<keyword evidence="15" id="KW-0687">Ribonucleoprotein</keyword>
<evidence type="ECO:0000256" key="7">
    <source>
        <dbReference type="ARBA" id="ARBA00023146"/>
    </source>
</evidence>
<dbReference type="InterPro" id="IPR042558">
    <property type="entry name" value="Gln-tRNA-synth_Ib_RNA-bd_N_1"/>
</dbReference>
<dbReference type="GO" id="GO:0006425">
    <property type="term" value="P:glutaminyl-tRNA aminoacylation"/>
    <property type="evidence" value="ECO:0007669"/>
    <property type="project" value="InterPro"/>
</dbReference>
<evidence type="ECO:0000259" key="13">
    <source>
        <dbReference type="Pfam" id="PF04558"/>
    </source>
</evidence>
<evidence type="ECO:0000256" key="6">
    <source>
        <dbReference type="ARBA" id="ARBA00022917"/>
    </source>
</evidence>
<evidence type="ECO:0000313" key="16">
    <source>
        <dbReference type="Proteomes" id="UP000054937"/>
    </source>
</evidence>
<dbReference type="InterPro" id="IPR020056">
    <property type="entry name" value="Rbsml_bL25/Gln-tRNA_synth_N"/>
</dbReference>
<dbReference type="InterPro" id="IPR020059">
    <property type="entry name" value="Glu/Gln-tRNA-synth_Ib_codon-bd"/>
</dbReference>
<dbReference type="InParanoid" id="A0A0V0QUX8"/>
<name>A0A0V0QUX8_PSEPJ</name>
<feature type="domain" description="Glutamyl/glutaminyl-tRNA synthetase class Ib anti-codon binding" evidence="12">
    <location>
        <begin position="573"/>
        <end position="670"/>
    </location>
</feature>
<dbReference type="InterPro" id="IPR049437">
    <property type="entry name" value="tRNA-synt_1c_C2"/>
</dbReference>
<dbReference type="FunFam" id="3.40.50.620:FF:000037">
    <property type="entry name" value="Glutamine--tRNA ligase cytoplasmic"/>
    <property type="match status" value="1"/>
</dbReference>
<keyword evidence="15" id="KW-0689">Ribosomal protein</keyword>
<dbReference type="AlphaFoldDB" id="A0A0V0QUX8"/>
<dbReference type="InterPro" id="IPR011035">
    <property type="entry name" value="Ribosomal_bL25/Gln-tRNA_synth"/>
</dbReference>